<dbReference type="PANTHER" id="PTHR46268:SF6">
    <property type="entry name" value="UNIVERSAL STRESS PROTEIN UP12"/>
    <property type="match status" value="1"/>
</dbReference>
<feature type="domain" description="UspA" evidence="2">
    <location>
        <begin position="1"/>
        <end position="155"/>
    </location>
</feature>
<accession>A0A853CPV2</accession>
<organism evidence="3 4">
    <name type="scientific">Leifsonia shinshuensis</name>
    <dbReference type="NCBI Taxonomy" id="150026"/>
    <lineage>
        <taxon>Bacteria</taxon>
        <taxon>Bacillati</taxon>
        <taxon>Actinomycetota</taxon>
        <taxon>Actinomycetes</taxon>
        <taxon>Micrococcales</taxon>
        <taxon>Microbacteriaceae</taxon>
        <taxon>Leifsonia</taxon>
    </lineage>
</organism>
<evidence type="ECO:0000256" key="1">
    <source>
        <dbReference type="ARBA" id="ARBA00008791"/>
    </source>
</evidence>
<dbReference type="SUPFAM" id="SSF52402">
    <property type="entry name" value="Adenine nucleotide alpha hydrolases-like"/>
    <property type="match status" value="2"/>
</dbReference>
<dbReference type="InterPro" id="IPR006016">
    <property type="entry name" value="UspA"/>
</dbReference>
<dbReference type="InterPro" id="IPR014729">
    <property type="entry name" value="Rossmann-like_a/b/a_fold"/>
</dbReference>
<dbReference type="PANTHER" id="PTHR46268">
    <property type="entry name" value="STRESS RESPONSE PROTEIN NHAX"/>
    <property type="match status" value="1"/>
</dbReference>
<dbReference type="PRINTS" id="PR01438">
    <property type="entry name" value="UNVRSLSTRESS"/>
</dbReference>
<name>A0A853CPV2_9MICO</name>
<gene>
    <name evidence="3" type="ORF">HNR13_001203</name>
</gene>
<dbReference type="InterPro" id="IPR006015">
    <property type="entry name" value="Universal_stress_UspA"/>
</dbReference>
<proteinExistence type="inferred from homology"/>
<dbReference type="AlphaFoldDB" id="A0A853CPV2"/>
<protein>
    <submittedName>
        <fullName evidence="3">Nucleotide-binding universal stress UspA family protein</fullName>
    </submittedName>
</protein>
<comment type="caution">
    <text evidence="3">The sequence shown here is derived from an EMBL/GenBank/DDBJ whole genome shotgun (WGS) entry which is preliminary data.</text>
</comment>
<dbReference type="EMBL" id="JACCFL010000001">
    <property type="protein sequence ID" value="NYJ22916.1"/>
    <property type="molecule type" value="Genomic_DNA"/>
</dbReference>
<dbReference type="Proteomes" id="UP000578352">
    <property type="component" value="Unassembled WGS sequence"/>
</dbReference>
<evidence type="ECO:0000313" key="4">
    <source>
        <dbReference type="Proteomes" id="UP000578352"/>
    </source>
</evidence>
<dbReference type="RefSeq" id="WP_179604908.1">
    <property type="nucleotide sequence ID" value="NZ_BAABEH010000001.1"/>
</dbReference>
<dbReference type="CDD" id="cd00293">
    <property type="entry name" value="USP-like"/>
    <property type="match status" value="1"/>
</dbReference>
<dbReference type="Gene3D" id="3.40.50.620">
    <property type="entry name" value="HUPs"/>
    <property type="match status" value="2"/>
</dbReference>
<reference evidence="3 4" key="1">
    <citation type="submission" date="2020-07" db="EMBL/GenBank/DDBJ databases">
        <title>Sequencing the genomes of 1000 actinobacteria strains.</title>
        <authorList>
            <person name="Klenk H.-P."/>
        </authorList>
    </citation>
    <scope>NUCLEOTIDE SEQUENCE [LARGE SCALE GENOMIC DNA]</scope>
    <source>
        <strain evidence="3 4">DSM 15165</strain>
    </source>
</reference>
<dbReference type="Pfam" id="PF00582">
    <property type="entry name" value="Usp"/>
    <property type="match status" value="2"/>
</dbReference>
<comment type="similarity">
    <text evidence="1">Belongs to the universal stress protein A family.</text>
</comment>
<feature type="domain" description="UspA" evidence="2">
    <location>
        <begin position="165"/>
        <end position="296"/>
    </location>
</feature>
<evidence type="ECO:0000313" key="3">
    <source>
        <dbReference type="EMBL" id="NYJ22916.1"/>
    </source>
</evidence>
<sequence>MAETIMVGVDGRAEHRAALEWAARRAVRDGSRLELVFVLEHSWGDDADGPSDLLVLAAKSLLEREREAALRIAEAASTRVPALTGPEPAPLQPPGLEVGTRYRYGHVGAELTSASRDADLLVLGARSRSERDSGFAGSLHLRVASTAACSVAVVPHGWDGSGAGVVAGVDGKRPAELAVAFAADEAAALGEPLRIVCVGYTANPLLAGFVPDVTLDERRSRVLDEAAARARELQPRVEVRADAVEAPPARGLVEAAEGSRMLVVGTRDRHGAKRIMLGSVGHDVLLNVRVPVVIARAHHEAE</sequence>
<evidence type="ECO:0000259" key="2">
    <source>
        <dbReference type="Pfam" id="PF00582"/>
    </source>
</evidence>